<evidence type="ECO:0000313" key="3">
    <source>
        <dbReference type="EMBL" id="SSX19206.1"/>
    </source>
</evidence>
<dbReference type="PANTHER" id="PTHR21177">
    <property type="entry name" value="IP06524P-RELATED"/>
    <property type="match status" value="1"/>
</dbReference>
<dbReference type="EMBL" id="UFQT01000062">
    <property type="protein sequence ID" value="SSX19206.1"/>
    <property type="molecule type" value="Genomic_DNA"/>
</dbReference>
<proteinExistence type="predicted"/>
<evidence type="ECO:0000313" key="2">
    <source>
        <dbReference type="EMBL" id="SSW98820.1"/>
    </source>
</evidence>
<accession>A0A336KCN1</accession>
<reference evidence="2" key="1">
    <citation type="submission" date="2018-04" db="EMBL/GenBank/DDBJ databases">
        <authorList>
            <person name="Go L.Y."/>
            <person name="Mitchell J.A."/>
        </authorList>
    </citation>
    <scope>NUCLEOTIDE SEQUENCE</scope>
    <source>
        <tissue evidence="2">Whole organism</tissue>
    </source>
</reference>
<feature type="domain" description="DUF4789" evidence="1">
    <location>
        <begin position="87"/>
        <end position="128"/>
    </location>
</feature>
<gene>
    <name evidence="2" type="primary">CSON012869</name>
</gene>
<feature type="domain" description="DUF4789" evidence="1">
    <location>
        <begin position="176"/>
        <end position="222"/>
    </location>
</feature>
<reference evidence="3" key="2">
    <citation type="submission" date="2018-07" db="EMBL/GenBank/DDBJ databases">
        <authorList>
            <person name="Quirk P.G."/>
            <person name="Krulwich T.A."/>
        </authorList>
    </citation>
    <scope>NUCLEOTIDE SEQUENCE</scope>
</reference>
<protein>
    <submittedName>
        <fullName evidence="2">CSON012869 protein</fullName>
    </submittedName>
</protein>
<dbReference type="AlphaFoldDB" id="A0A336KCN1"/>
<evidence type="ECO:0000259" key="1">
    <source>
        <dbReference type="Pfam" id="PF16033"/>
    </source>
</evidence>
<dbReference type="Pfam" id="PF16033">
    <property type="entry name" value="DUF4789"/>
    <property type="match status" value="3"/>
</dbReference>
<name>A0A336KCN1_CULSO</name>
<sequence length="479" mass="53049">MWNYVFPPIIFNYVIVLTTVYFADLAVDAAIAPPPWSDPDKNPCALLPGGWQLLYWPPLDQCFKIFTKGYPCPDSMELSPVGFGITATQNTAVCLCPPGTAQSPLTSQCHKLFERGPCEKGQYFAPIKDMIKSAIPRQKWGVCRNATVCPSGMIYWPQDGKCYTLYTRGPCAKGKLLINTGDNIAVCKCEDTGDISKFYHNGTNLCYEHFTKGPCDRNGELFLPSRKCGCHSSLPQYDPASGICYELGTIGPCPPGHIFTIADNTKSLIEGQCQCKENHVLWEDGICYRLYTKGPCEDGEFLVNSTSCIKNPCEKGRLYFPDEKTCYRIGSQGPCSDNQVVIFDFTARPSLNGVSYNGVCGCTGILVNLDQKCDENYPPKSACDGTPGMVEMNGECYKLYNRGPCGPNQWLVPKRGPQLPRQAKCECRPGYTPYSENETDLGISGCHAPSVNIARYLNGRNQRSYTFGFRRISTLHVSE</sequence>
<dbReference type="InterPro" id="IPR031993">
    <property type="entry name" value="DUF4789"/>
</dbReference>
<dbReference type="PANTHER" id="PTHR21177:SF7">
    <property type="entry name" value="GH11627P"/>
    <property type="match status" value="1"/>
</dbReference>
<organism evidence="2">
    <name type="scientific">Culicoides sonorensis</name>
    <name type="common">Biting midge</name>
    <dbReference type="NCBI Taxonomy" id="179676"/>
    <lineage>
        <taxon>Eukaryota</taxon>
        <taxon>Metazoa</taxon>
        <taxon>Ecdysozoa</taxon>
        <taxon>Arthropoda</taxon>
        <taxon>Hexapoda</taxon>
        <taxon>Insecta</taxon>
        <taxon>Pterygota</taxon>
        <taxon>Neoptera</taxon>
        <taxon>Endopterygota</taxon>
        <taxon>Diptera</taxon>
        <taxon>Nematocera</taxon>
        <taxon>Chironomoidea</taxon>
        <taxon>Ceratopogonidae</taxon>
        <taxon>Ceratopogoninae</taxon>
        <taxon>Culicoides</taxon>
        <taxon>Monoculicoides</taxon>
    </lineage>
</organism>
<dbReference type="EMBL" id="UFQS01000062">
    <property type="protein sequence ID" value="SSW98820.1"/>
    <property type="molecule type" value="Genomic_DNA"/>
</dbReference>
<feature type="domain" description="DUF4789" evidence="1">
    <location>
        <begin position="270"/>
        <end position="315"/>
    </location>
</feature>
<dbReference type="VEuPathDB" id="VectorBase:CSON012869"/>